<feature type="domain" description="DUF397" evidence="1">
    <location>
        <begin position="7"/>
        <end position="56"/>
    </location>
</feature>
<evidence type="ECO:0000313" key="3">
    <source>
        <dbReference type="Proteomes" id="UP000587527"/>
    </source>
</evidence>
<comment type="caution">
    <text evidence="2">The sequence shown here is derived from an EMBL/GenBank/DDBJ whole genome shotgun (WGS) entry which is preliminary data.</text>
</comment>
<name>A0A841BWS2_9ACTN</name>
<proteinExistence type="predicted"/>
<gene>
    <name evidence="2" type="ORF">F4553_005559</name>
</gene>
<sequence>MTQPNSAAWLRSTFCEATACVEARREGNDVLLRNSTEPDRVLAFDAVAWAEFRIGVAEGEFDL</sequence>
<organism evidence="2 3">
    <name type="scientific">Allocatelliglobosispora scoriae</name>
    <dbReference type="NCBI Taxonomy" id="643052"/>
    <lineage>
        <taxon>Bacteria</taxon>
        <taxon>Bacillati</taxon>
        <taxon>Actinomycetota</taxon>
        <taxon>Actinomycetes</taxon>
        <taxon>Micromonosporales</taxon>
        <taxon>Micromonosporaceae</taxon>
        <taxon>Allocatelliglobosispora</taxon>
    </lineage>
</organism>
<evidence type="ECO:0000259" key="1">
    <source>
        <dbReference type="Pfam" id="PF04149"/>
    </source>
</evidence>
<evidence type="ECO:0000313" key="2">
    <source>
        <dbReference type="EMBL" id="MBB5872125.1"/>
    </source>
</evidence>
<protein>
    <recommendedName>
        <fullName evidence="1">DUF397 domain-containing protein</fullName>
    </recommendedName>
</protein>
<reference evidence="2 3" key="1">
    <citation type="submission" date="2020-08" db="EMBL/GenBank/DDBJ databases">
        <title>Sequencing the genomes of 1000 actinobacteria strains.</title>
        <authorList>
            <person name="Klenk H.-P."/>
        </authorList>
    </citation>
    <scope>NUCLEOTIDE SEQUENCE [LARGE SCALE GENOMIC DNA]</scope>
    <source>
        <strain evidence="2 3">DSM 45362</strain>
    </source>
</reference>
<dbReference type="AlphaFoldDB" id="A0A841BWS2"/>
<keyword evidence="3" id="KW-1185">Reference proteome</keyword>
<dbReference type="EMBL" id="JACHMN010000003">
    <property type="protein sequence ID" value="MBB5872125.1"/>
    <property type="molecule type" value="Genomic_DNA"/>
</dbReference>
<dbReference type="RefSeq" id="WP_184841506.1">
    <property type="nucleotide sequence ID" value="NZ_JACHMN010000003.1"/>
</dbReference>
<dbReference type="Pfam" id="PF04149">
    <property type="entry name" value="DUF397"/>
    <property type="match status" value="1"/>
</dbReference>
<dbReference type="Proteomes" id="UP000587527">
    <property type="component" value="Unassembled WGS sequence"/>
</dbReference>
<dbReference type="InterPro" id="IPR007278">
    <property type="entry name" value="DUF397"/>
</dbReference>
<accession>A0A841BWS2</accession>